<evidence type="ECO:0000259" key="19">
    <source>
        <dbReference type="PROSITE" id="PS50089"/>
    </source>
</evidence>
<evidence type="ECO:0000256" key="16">
    <source>
        <dbReference type="ARBA" id="ARBA00034438"/>
    </source>
</evidence>
<evidence type="ECO:0000256" key="18">
    <source>
        <dbReference type="PROSITE-ProRule" id="PRU00175"/>
    </source>
</evidence>
<keyword evidence="13" id="KW-0472">Membrane</keyword>
<dbReference type="InterPro" id="IPR025654">
    <property type="entry name" value="PEX2/10"/>
</dbReference>
<evidence type="ECO:0000256" key="17">
    <source>
        <dbReference type="ARBA" id="ARBA00034523"/>
    </source>
</evidence>
<evidence type="ECO:0000256" key="14">
    <source>
        <dbReference type="ARBA" id="ARBA00023140"/>
    </source>
</evidence>
<dbReference type="CDD" id="cd16526">
    <property type="entry name" value="RING-HC_PEX2"/>
    <property type="match status" value="1"/>
</dbReference>
<keyword evidence="6" id="KW-0812">Transmembrane</keyword>
<dbReference type="PANTHER" id="PTHR48178">
    <property type="entry name" value="PEROXISOME BIOGENESIS FACTOR 2"/>
    <property type="match status" value="1"/>
</dbReference>
<keyword evidence="4" id="KW-0813">Transport</keyword>
<keyword evidence="9" id="KW-0833">Ubl conjugation pathway</keyword>
<evidence type="ECO:0000256" key="10">
    <source>
        <dbReference type="ARBA" id="ARBA00022833"/>
    </source>
</evidence>
<keyword evidence="5" id="KW-0808">Transferase</keyword>
<dbReference type="AlphaFoldDB" id="A0AAV9IJT9"/>
<dbReference type="InterPro" id="IPR017907">
    <property type="entry name" value="Znf_RING_CS"/>
</dbReference>
<evidence type="ECO:0000256" key="15">
    <source>
        <dbReference type="ARBA" id="ARBA00032511"/>
    </source>
</evidence>
<evidence type="ECO:0000256" key="13">
    <source>
        <dbReference type="ARBA" id="ARBA00023136"/>
    </source>
</evidence>
<dbReference type="GO" id="GO:0061630">
    <property type="term" value="F:ubiquitin protein ligase activity"/>
    <property type="evidence" value="ECO:0007669"/>
    <property type="project" value="UniProtKB-EC"/>
</dbReference>
<keyword evidence="12" id="KW-1133">Transmembrane helix</keyword>
<dbReference type="Proteomes" id="UP001300502">
    <property type="component" value="Unassembled WGS sequence"/>
</dbReference>
<dbReference type="GO" id="GO:0008270">
    <property type="term" value="F:zinc ion binding"/>
    <property type="evidence" value="ECO:0007669"/>
    <property type="project" value="UniProtKB-KW"/>
</dbReference>
<proteinExistence type="inferred from homology"/>
<dbReference type="InterPro" id="IPR001841">
    <property type="entry name" value="Znf_RING"/>
</dbReference>
<evidence type="ECO:0000313" key="21">
    <source>
        <dbReference type="Proteomes" id="UP001300502"/>
    </source>
</evidence>
<evidence type="ECO:0000256" key="7">
    <source>
        <dbReference type="ARBA" id="ARBA00022723"/>
    </source>
</evidence>
<comment type="similarity">
    <text evidence="3">Belongs to the pex2/pex10/pex12 family.</text>
</comment>
<evidence type="ECO:0000256" key="12">
    <source>
        <dbReference type="ARBA" id="ARBA00022989"/>
    </source>
</evidence>
<evidence type="ECO:0000256" key="8">
    <source>
        <dbReference type="ARBA" id="ARBA00022771"/>
    </source>
</evidence>
<evidence type="ECO:0000256" key="5">
    <source>
        <dbReference type="ARBA" id="ARBA00022679"/>
    </source>
</evidence>
<dbReference type="SUPFAM" id="SSF57850">
    <property type="entry name" value="RING/U-box"/>
    <property type="match status" value="1"/>
</dbReference>
<feature type="domain" description="RING-type" evidence="19">
    <location>
        <begin position="294"/>
        <end position="333"/>
    </location>
</feature>
<dbReference type="EC" id="2.3.2.36" evidence="17"/>
<keyword evidence="10" id="KW-0862">Zinc</keyword>
<dbReference type="PROSITE" id="PS50089">
    <property type="entry name" value="ZF_RING_2"/>
    <property type="match status" value="1"/>
</dbReference>
<dbReference type="Pfam" id="PF04757">
    <property type="entry name" value="Pex2_Pex12"/>
    <property type="match status" value="1"/>
</dbReference>
<dbReference type="PANTHER" id="PTHR48178:SF1">
    <property type="entry name" value="PEROXISOME BIOGENESIS FACTOR 2"/>
    <property type="match status" value="1"/>
</dbReference>
<evidence type="ECO:0000256" key="11">
    <source>
        <dbReference type="ARBA" id="ARBA00022927"/>
    </source>
</evidence>
<evidence type="ECO:0000256" key="9">
    <source>
        <dbReference type="ARBA" id="ARBA00022786"/>
    </source>
</evidence>
<comment type="catalytic activity">
    <reaction evidence="16">
        <text>[E2 ubiquitin-conjugating enzyme]-S-ubiquitinyl-L-cysteine + [acceptor protein]-L-cysteine = [E2 ubiquitin-conjugating enzyme]-L-cysteine + [acceptor protein]-S-ubiquitinyl-L-cysteine.</text>
        <dbReference type="EC" id="2.3.2.36"/>
    </reaction>
</comment>
<evidence type="ECO:0000256" key="4">
    <source>
        <dbReference type="ARBA" id="ARBA00022448"/>
    </source>
</evidence>
<comment type="subcellular location">
    <subcellularLocation>
        <location evidence="1">Peroxisome membrane</location>
        <topology evidence="1">Multi-pass membrane protein</topology>
    </subcellularLocation>
</comment>
<evidence type="ECO:0000256" key="3">
    <source>
        <dbReference type="ARBA" id="ARBA00008704"/>
    </source>
</evidence>
<dbReference type="Gene3D" id="3.30.40.10">
    <property type="entry name" value="Zinc/RING finger domain, C3HC4 (zinc finger)"/>
    <property type="match status" value="1"/>
</dbReference>
<keyword evidence="8 18" id="KW-0863">Zinc-finger</keyword>
<keyword evidence="11" id="KW-0653">Protein transport</keyword>
<evidence type="ECO:0000256" key="2">
    <source>
        <dbReference type="ARBA" id="ARBA00004906"/>
    </source>
</evidence>
<dbReference type="GO" id="GO:0005778">
    <property type="term" value="C:peroxisomal membrane"/>
    <property type="evidence" value="ECO:0007669"/>
    <property type="project" value="UniProtKB-SubCell"/>
</dbReference>
<dbReference type="EMBL" id="JANCYU010000054">
    <property type="protein sequence ID" value="KAK4527630.1"/>
    <property type="molecule type" value="Genomic_DNA"/>
</dbReference>
<keyword evidence="21" id="KW-1185">Reference proteome</keyword>
<reference evidence="20 21" key="1">
    <citation type="submission" date="2022-07" db="EMBL/GenBank/DDBJ databases">
        <title>Genome-wide signatures of adaptation to extreme environments.</title>
        <authorList>
            <person name="Cho C.H."/>
            <person name="Yoon H.S."/>
        </authorList>
    </citation>
    <scope>NUCLEOTIDE SEQUENCE [LARGE SCALE GENOMIC DNA]</scope>
    <source>
        <strain evidence="20 21">108.79 E11</strain>
    </source>
</reference>
<sequence length="354" mass="41479">MERDRDDKLLLRTQTRETRQRQIPKQSILQVKIQRVNQLDAAQLDEEVLSLLWSQLEQVFRLLPPGVLTLLQPELQAALKLVYFVQFTGTNTPTPGQTLQNLQYRDERAFDPRHWFNVLRSVFKLPININPTYYGTEIVGLSVGQRLVFGFLHVIVPWIYTRIDRSGVLRSWLSFSPFHSVLSRGWYWGERIYRLASVLNFLLFLYDGTYLSLVERVIGARQVYKDLSARRMFSFEFLNRQLVWEEFTELLLFLWPLWSSPWVQQLFRDKIGKRLLSMKRTTRSSSTTIPADACPICRRSPRMPHLARPCGHIYCYYCLSCAMQSLGYCCERCGDTVRGISRMGPVVHSHRFSA</sequence>
<gene>
    <name evidence="20" type="ORF">GAYE_SCF42G5554</name>
</gene>
<keyword evidence="14" id="KW-0576">Peroxisome</keyword>
<comment type="pathway">
    <text evidence="2">Protein modification; protein ubiquitination.</text>
</comment>
<dbReference type="PROSITE" id="PS00518">
    <property type="entry name" value="ZF_RING_1"/>
    <property type="match status" value="1"/>
</dbReference>
<evidence type="ECO:0000313" key="20">
    <source>
        <dbReference type="EMBL" id="KAK4527630.1"/>
    </source>
</evidence>
<keyword evidence="7" id="KW-0479">Metal-binding</keyword>
<dbReference type="InterPro" id="IPR045859">
    <property type="entry name" value="RING-HC_PEX2"/>
</dbReference>
<dbReference type="InterPro" id="IPR013083">
    <property type="entry name" value="Znf_RING/FYVE/PHD"/>
</dbReference>
<evidence type="ECO:0000256" key="6">
    <source>
        <dbReference type="ARBA" id="ARBA00022692"/>
    </source>
</evidence>
<evidence type="ECO:0000256" key="1">
    <source>
        <dbReference type="ARBA" id="ARBA00004585"/>
    </source>
</evidence>
<protein>
    <recommendedName>
        <fullName evidence="17">RING-type E3 ubiquitin transferase (cysteine targeting)</fullName>
        <ecNumber evidence="17">2.3.2.36</ecNumber>
    </recommendedName>
    <alternativeName>
        <fullName evidence="15">Peroxin-2</fullName>
    </alternativeName>
</protein>
<name>A0AAV9IJT9_9RHOD</name>
<comment type="caution">
    <text evidence="20">The sequence shown here is derived from an EMBL/GenBank/DDBJ whole genome shotgun (WGS) entry which is preliminary data.</text>
</comment>
<accession>A0AAV9IJT9</accession>
<dbReference type="GO" id="GO:0016558">
    <property type="term" value="P:protein import into peroxisome matrix"/>
    <property type="evidence" value="ECO:0007669"/>
    <property type="project" value="InterPro"/>
</dbReference>
<dbReference type="InterPro" id="IPR006845">
    <property type="entry name" value="Pex_N"/>
</dbReference>
<organism evidence="20 21">
    <name type="scientific">Galdieria yellowstonensis</name>
    <dbReference type="NCBI Taxonomy" id="3028027"/>
    <lineage>
        <taxon>Eukaryota</taxon>
        <taxon>Rhodophyta</taxon>
        <taxon>Bangiophyceae</taxon>
        <taxon>Galdieriales</taxon>
        <taxon>Galdieriaceae</taxon>
        <taxon>Galdieria</taxon>
    </lineage>
</organism>